<proteinExistence type="predicted"/>
<dbReference type="PANTHER" id="PTHR47723:SF19">
    <property type="entry name" value="POLYNUCLEOTIDYL TRANSFERASE, RIBONUCLEASE H-LIKE SUPERFAMILY PROTEIN"/>
    <property type="match status" value="1"/>
</dbReference>
<dbReference type="EMBL" id="CAUOFW020007922">
    <property type="protein sequence ID" value="CAK9181039.1"/>
    <property type="molecule type" value="Genomic_DNA"/>
</dbReference>
<reference evidence="2 3" key="1">
    <citation type="submission" date="2024-02" db="EMBL/GenBank/DDBJ databases">
        <authorList>
            <person name="Vignale AGUSTIN F."/>
            <person name="Sosa J E."/>
            <person name="Modenutti C."/>
        </authorList>
    </citation>
    <scope>NUCLEOTIDE SEQUENCE [LARGE SCALE GENOMIC DNA]</scope>
</reference>
<evidence type="ECO:0000259" key="1">
    <source>
        <dbReference type="Pfam" id="PF13456"/>
    </source>
</evidence>
<dbReference type="PANTHER" id="PTHR47723">
    <property type="entry name" value="OS05G0353850 PROTEIN"/>
    <property type="match status" value="1"/>
</dbReference>
<dbReference type="CDD" id="cd06222">
    <property type="entry name" value="RNase_H_like"/>
    <property type="match status" value="1"/>
</dbReference>
<dbReference type="InterPro" id="IPR002156">
    <property type="entry name" value="RNaseH_domain"/>
</dbReference>
<accession>A0ABC8UJD2</accession>
<name>A0ABC8UJD2_9AQUA</name>
<dbReference type="InterPro" id="IPR053151">
    <property type="entry name" value="RNase_H-like"/>
</dbReference>
<evidence type="ECO:0000313" key="2">
    <source>
        <dbReference type="EMBL" id="CAK9181039.1"/>
    </source>
</evidence>
<dbReference type="Pfam" id="PF13456">
    <property type="entry name" value="RVT_3"/>
    <property type="match status" value="1"/>
</dbReference>
<dbReference type="InterPro" id="IPR044730">
    <property type="entry name" value="RNase_H-like_dom_plant"/>
</dbReference>
<dbReference type="Gene3D" id="3.30.420.10">
    <property type="entry name" value="Ribonuclease H-like superfamily/Ribonuclease H"/>
    <property type="match status" value="1"/>
</dbReference>
<keyword evidence="3" id="KW-1185">Reference proteome</keyword>
<gene>
    <name evidence="2" type="ORF">ILEXP_LOCUS51075</name>
</gene>
<dbReference type="Proteomes" id="UP001642360">
    <property type="component" value="Unassembled WGS sequence"/>
</dbReference>
<feature type="domain" description="RNase H type-1" evidence="1">
    <location>
        <begin position="37"/>
        <end position="96"/>
    </location>
</feature>
<dbReference type="AlphaFoldDB" id="A0ABC8UJD2"/>
<comment type="caution">
    <text evidence="2">The sequence shown here is derived from an EMBL/GenBank/DDBJ whole genome shotgun (WGS) entry which is preliminary data.</text>
</comment>
<dbReference type="InterPro" id="IPR012337">
    <property type="entry name" value="RNaseH-like_sf"/>
</dbReference>
<dbReference type="SUPFAM" id="SSF53098">
    <property type="entry name" value="Ribonuclease H-like"/>
    <property type="match status" value="1"/>
</dbReference>
<evidence type="ECO:0000313" key="3">
    <source>
        <dbReference type="Proteomes" id="UP001642360"/>
    </source>
</evidence>
<organism evidence="2 3">
    <name type="scientific">Ilex paraguariensis</name>
    <name type="common">yerba mate</name>
    <dbReference type="NCBI Taxonomy" id="185542"/>
    <lineage>
        <taxon>Eukaryota</taxon>
        <taxon>Viridiplantae</taxon>
        <taxon>Streptophyta</taxon>
        <taxon>Embryophyta</taxon>
        <taxon>Tracheophyta</taxon>
        <taxon>Spermatophyta</taxon>
        <taxon>Magnoliopsida</taxon>
        <taxon>eudicotyledons</taxon>
        <taxon>Gunneridae</taxon>
        <taxon>Pentapetalae</taxon>
        <taxon>asterids</taxon>
        <taxon>campanulids</taxon>
        <taxon>Aquifoliales</taxon>
        <taxon>Aquifoliaceae</taxon>
        <taxon>Ilex</taxon>
    </lineage>
</organism>
<dbReference type="InterPro" id="IPR036397">
    <property type="entry name" value="RNaseH_sf"/>
</dbReference>
<protein>
    <recommendedName>
        <fullName evidence="1">RNase H type-1 domain-containing protein</fullName>
    </recommendedName>
</protein>
<sequence length="137" mass="15656">MNSDKPMLMAADARRLSAFITSTMRKRVGDYGLTDYPLVIETDSKVLVDMISKRIQSSWHFWTLLDKIFSLLQRFSFQINHTFREGNAVADSLGNKGVMDGNSKTYTATDGLPTVIKQLVLQDSRKIRVLRKRLMIL</sequence>